<comment type="caution">
    <text evidence="2">The sequence shown here is derived from an EMBL/GenBank/DDBJ whole genome shotgun (WGS) entry which is preliminary data.</text>
</comment>
<dbReference type="GO" id="GO:0016740">
    <property type="term" value="F:transferase activity"/>
    <property type="evidence" value="ECO:0007669"/>
    <property type="project" value="UniProtKB-KW"/>
</dbReference>
<protein>
    <submittedName>
        <fullName evidence="2">Glycosyl transferase group 1</fullName>
    </submittedName>
</protein>
<gene>
    <name evidence="2" type="ORF">Amme_120_003</name>
</gene>
<proteinExistence type="predicted"/>
<feature type="transmembrane region" description="Helical" evidence="1">
    <location>
        <begin position="122"/>
        <end position="149"/>
    </location>
</feature>
<dbReference type="OrthoDB" id="9807414at2"/>
<keyword evidence="3" id="KW-1185">Reference proteome</keyword>
<sequence>MNDESGFRVLFINDTSRNGGPGQTLLDILKFLDPARIERSVMLPREDIVSRRIREHAAAETLIIEPAIIENLVQPLSRAMRRDDFAAPLALRLLRAGGNVVRAVTGALRLVRHVRRERYRVIFCNGTTANFIGGVLAALLGVPVIWHVFYPAVPPALRGFHRWLASRSGVRAILCVSGAVAAQFPPGLSKVRVLHDALDIAEFDRMGAPPVLKQELGLEEDTFIFGAHGRILPHKGFVELIRAAQAVFSHLDASARARCRFVILGDTPQDLPVDHLANCRELVRTLGLEEQVLFIGFRPVVRPYLADFDVAIVPSVYPDPLPRAVLEAMAMRKPVIAFAVGGMGEMITDGVEGRLLNGDPPDIAGLAEACLNALNDPQTWRARGEAARRRIEQDFNARTHADAIARELFRAAGAPAR</sequence>
<reference evidence="2 3" key="2">
    <citation type="journal article" date="2014" name="FEMS Microbiol. Lett.">
        <title>Draft genomic DNA sequence of the facultatively methylotrophic bacterium Acidomonas methanolica type strain MB58.</title>
        <authorList>
            <person name="Higashiura N."/>
            <person name="Hadano H."/>
            <person name="Hirakawa H."/>
            <person name="Matsutani M."/>
            <person name="Takabe S."/>
            <person name="Matsushita K."/>
            <person name="Azuma Y."/>
        </authorList>
    </citation>
    <scope>NUCLEOTIDE SEQUENCE [LARGE SCALE GENOMIC DNA]</scope>
    <source>
        <strain evidence="2 3">MB58</strain>
    </source>
</reference>
<dbReference type="SUPFAM" id="SSF53756">
    <property type="entry name" value="UDP-Glycosyltransferase/glycogen phosphorylase"/>
    <property type="match status" value="1"/>
</dbReference>
<accession>A0A023D924</accession>
<keyword evidence="1" id="KW-1133">Transmembrane helix</keyword>
<dbReference type="CDD" id="cd03811">
    <property type="entry name" value="GT4_GT28_WabH-like"/>
    <property type="match status" value="1"/>
</dbReference>
<dbReference type="EMBL" id="BAND01000119">
    <property type="protein sequence ID" value="GAJ30301.1"/>
    <property type="molecule type" value="Genomic_DNA"/>
</dbReference>
<reference evidence="3" key="1">
    <citation type="journal article" date="2014" name="FEMS Microbiol. Lett.">
        <title>Draft Genomic DNA Sequence of the Facultatively Methylotrophic Bacterium Acidomonas methanolica type strain MB58.</title>
        <authorList>
            <person name="Higashiura N."/>
            <person name="Hadano H."/>
            <person name="Hirakawa H."/>
            <person name="Matsutani M."/>
            <person name="Takabe S."/>
            <person name="Matsushita K."/>
            <person name="Azuma Y."/>
        </authorList>
    </citation>
    <scope>NUCLEOTIDE SEQUENCE [LARGE SCALE GENOMIC DNA]</scope>
    <source>
        <strain evidence="3">MB58</strain>
    </source>
</reference>
<dbReference type="Pfam" id="PF13692">
    <property type="entry name" value="Glyco_trans_1_4"/>
    <property type="match status" value="1"/>
</dbReference>
<evidence type="ECO:0000313" key="3">
    <source>
        <dbReference type="Proteomes" id="UP000019760"/>
    </source>
</evidence>
<keyword evidence="1" id="KW-0472">Membrane</keyword>
<dbReference type="PANTHER" id="PTHR12526">
    <property type="entry name" value="GLYCOSYLTRANSFERASE"/>
    <property type="match status" value="1"/>
</dbReference>
<keyword evidence="1" id="KW-0812">Transmembrane</keyword>
<evidence type="ECO:0000313" key="2">
    <source>
        <dbReference type="EMBL" id="GAJ30301.1"/>
    </source>
</evidence>
<evidence type="ECO:0000256" key="1">
    <source>
        <dbReference type="SAM" id="Phobius"/>
    </source>
</evidence>
<dbReference type="RefSeq" id="WP_042061199.1">
    <property type="nucleotide sequence ID" value="NZ_BAND01000119.1"/>
</dbReference>
<dbReference type="Proteomes" id="UP000019760">
    <property type="component" value="Unassembled WGS sequence"/>
</dbReference>
<keyword evidence="2" id="KW-0808">Transferase</keyword>
<dbReference type="Gene3D" id="3.40.50.2000">
    <property type="entry name" value="Glycogen Phosphorylase B"/>
    <property type="match status" value="2"/>
</dbReference>
<dbReference type="AlphaFoldDB" id="A0A023D924"/>
<organism evidence="2 3">
    <name type="scientific">Acidomonas methanolica NBRC 104435</name>
    <dbReference type="NCBI Taxonomy" id="1231351"/>
    <lineage>
        <taxon>Bacteria</taxon>
        <taxon>Pseudomonadati</taxon>
        <taxon>Pseudomonadota</taxon>
        <taxon>Alphaproteobacteria</taxon>
        <taxon>Acetobacterales</taxon>
        <taxon>Acetobacteraceae</taxon>
        <taxon>Acidomonas</taxon>
    </lineage>
</organism>
<name>A0A023D924_ACIMT</name>